<accession>X1DDT0</accession>
<dbReference type="SUPFAM" id="SSF81593">
    <property type="entry name" value="Nucleotidyltransferase substrate binding subunit/domain"/>
    <property type="match status" value="1"/>
</dbReference>
<dbReference type="AlphaFoldDB" id="X1DDT0"/>
<evidence type="ECO:0000313" key="2">
    <source>
        <dbReference type="EMBL" id="GAG94571.1"/>
    </source>
</evidence>
<feature type="domain" description="HEPN" evidence="1">
    <location>
        <begin position="18"/>
        <end position="127"/>
    </location>
</feature>
<organism evidence="2">
    <name type="scientific">marine sediment metagenome</name>
    <dbReference type="NCBI Taxonomy" id="412755"/>
    <lineage>
        <taxon>unclassified sequences</taxon>
        <taxon>metagenomes</taxon>
        <taxon>ecological metagenomes</taxon>
    </lineage>
</organism>
<dbReference type="InterPro" id="IPR007842">
    <property type="entry name" value="HEPN_dom"/>
</dbReference>
<proteinExistence type="predicted"/>
<comment type="caution">
    <text evidence="2">The sequence shown here is derived from an EMBL/GenBank/DDBJ whole genome shotgun (WGS) entry which is preliminary data.</text>
</comment>
<dbReference type="SMART" id="SM00748">
    <property type="entry name" value="HEPN"/>
    <property type="match status" value="1"/>
</dbReference>
<gene>
    <name evidence="2" type="ORF">S01H4_42898</name>
</gene>
<protein>
    <recommendedName>
        <fullName evidence="1">HEPN domain-containing protein</fullName>
    </recommendedName>
</protein>
<reference evidence="2" key="1">
    <citation type="journal article" date="2014" name="Front. Microbiol.">
        <title>High frequency of phylogenetically diverse reductive dehalogenase-homologous genes in deep subseafloor sedimentary metagenomes.</title>
        <authorList>
            <person name="Kawai M."/>
            <person name="Futagami T."/>
            <person name="Toyoda A."/>
            <person name="Takaki Y."/>
            <person name="Nishi S."/>
            <person name="Hori S."/>
            <person name="Arai W."/>
            <person name="Tsubouchi T."/>
            <person name="Morono Y."/>
            <person name="Uchiyama I."/>
            <person name="Ito T."/>
            <person name="Fujiyama A."/>
            <person name="Inagaki F."/>
            <person name="Takami H."/>
        </authorList>
    </citation>
    <scope>NUCLEOTIDE SEQUENCE</scope>
    <source>
        <strain evidence="2">Expedition CK06-06</strain>
    </source>
</reference>
<dbReference type="Gene3D" id="1.20.120.330">
    <property type="entry name" value="Nucleotidyltransferases domain 2"/>
    <property type="match status" value="1"/>
</dbReference>
<name>X1DDT0_9ZZZZ</name>
<dbReference type="EMBL" id="BART01023607">
    <property type="protein sequence ID" value="GAG94571.1"/>
    <property type="molecule type" value="Genomic_DNA"/>
</dbReference>
<sequence>MIDKLKNIDIEKVANHWKVTSLEDYDTMIDLYNSKTYHWSLFMGHISTEKLLKAYYVKIKKKHAPPIHNLYRLAEISEIEITDEYADWLDTITLFNINARYDDFKREFFKQCTQEYTDLWIGRIKLLKEWIRQKL</sequence>
<evidence type="ECO:0000259" key="1">
    <source>
        <dbReference type="SMART" id="SM00748"/>
    </source>
</evidence>
<dbReference type="Pfam" id="PF05168">
    <property type="entry name" value="HEPN"/>
    <property type="match status" value="1"/>
</dbReference>